<comment type="caution">
    <text evidence="1">The sequence shown here is derived from an EMBL/GenBank/DDBJ whole genome shotgun (WGS) entry which is preliminary data.</text>
</comment>
<keyword evidence="2" id="KW-1185">Reference proteome</keyword>
<dbReference type="AlphaFoldDB" id="A0AAU9PET4"/>
<sequence>MIGSSEPAASIQHRSIYTIPSTNLCSPIEVKHILFSLLRPSMKHDYLAYIDYVKSLDALLLLFRHVHNSCSMKCSHELGVHFYCGYASRSTYCTYSSAASFFLKFPAGLVVPEYIHLRWFIIVCISSVHHSF</sequence>
<protein>
    <submittedName>
        <fullName evidence="1">Uncharacterized protein</fullName>
    </submittedName>
</protein>
<evidence type="ECO:0000313" key="1">
    <source>
        <dbReference type="EMBL" id="CAH1448660.1"/>
    </source>
</evidence>
<gene>
    <name evidence="1" type="ORF">LVIROSA_LOCUS34187</name>
</gene>
<organism evidence="1 2">
    <name type="scientific">Lactuca virosa</name>
    <dbReference type="NCBI Taxonomy" id="75947"/>
    <lineage>
        <taxon>Eukaryota</taxon>
        <taxon>Viridiplantae</taxon>
        <taxon>Streptophyta</taxon>
        <taxon>Embryophyta</taxon>
        <taxon>Tracheophyta</taxon>
        <taxon>Spermatophyta</taxon>
        <taxon>Magnoliopsida</taxon>
        <taxon>eudicotyledons</taxon>
        <taxon>Gunneridae</taxon>
        <taxon>Pentapetalae</taxon>
        <taxon>asterids</taxon>
        <taxon>campanulids</taxon>
        <taxon>Asterales</taxon>
        <taxon>Asteraceae</taxon>
        <taxon>Cichorioideae</taxon>
        <taxon>Cichorieae</taxon>
        <taxon>Lactucinae</taxon>
        <taxon>Lactuca</taxon>
    </lineage>
</organism>
<reference evidence="1 2" key="1">
    <citation type="submission" date="2022-01" db="EMBL/GenBank/DDBJ databases">
        <authorList>
            <person name="Xiong W."/>
            <person name="Schranz E."/>
        </authorList>
    </citation>
    <scope>NUCLEOTIDE SEQUENCE [LARGE SCALE GENOMIC DNA]</scope>
</reference>
<evidence type="ECO:0000313" key="2">
    <source>
        <dbReference type="Proteomes" id="UP001157418"/>
    </source>
</evidence>
<dbReference type="Proteomes" id="UP001157418">
    <property type="component" value="Unassembled WGS sequence"/>
</dbReference>
<proteinExistence type="predicted"/>
<dbReference type="EMBL" id="CAKMRJ010005634">
    <property type="protein sequence ID" value="CAH1448660.1"/>
    <property type="molecule type" value="Genomic_DNA"/>
</dbReference>
<accession>A0AAU9PET4</accession>
<name>A0AAU9PET4_9ASTR</name>